<dbReference type="SMART" id="SM00829">
    <property type="entry name" value="PKS_ER"/>
    <property type="match status" value="1"/>
</dbReference>
<dbReference type="Pfam" id="PF08240">
    <property type="entry name" value="ADH_N"/>
    <property type="match status" value="1"/>
</dbReference>
<comment type="subunit">
    <text evidence="2">Monomer.</text>
</comment>
<dbReference type="GO" id="GO:0016651">
    <property type="term" value="F:oxidoreductase activity, acting on NAD(P)H"/>
    <property type="evidence" value="ECO:0007669"/>
    <property type="project" value="InterPro"/>
</dbReference>
<dbReference type="Gene3D" id="3.90.180.10">
    <property type="entry name" value="Medium-chain alcohol dehydrogenases, catalytic domain"/>
    <property type="match status" value="1"/>
</dbReference>
<dbReference type="PANTHER" id="PTHR45348:SF2">
    <property type="entry name" value="ZINC-TYPE ALCOHOL DEHYDROGENASE-LIKE PROTEIN C2E1P3.01"/>
    <property type="match status" value="1"/>
</dbReference>
<evidence type="ECO:0000313" key="6">
    <source>
        <dbReference type="Proteomes" id="UP000813461"/>
    </source>
</evidence>
<reference evidence="5" key="1">
    <citation type="journal article" date="2021" name="Nat. Commun.">
        <title>Genetic determinants of endophytism in the Arabidopsis root mycobiome.</title>
        <authorList>
            <person name="Mesny F."/>
            <person name="Miyauchi S."/>
            <person name="Thiergart T."/>
            <person name="Pickel B."/>
            <person name="Atanasova L."/>
            <person name="Karlsson M."/>
            <person name="Huettel B."/>
            <person name="Barry K.W."/>
            <person name="Haridas S."/>
            <person name="Chen C."/>
            <person name="Bauer D."/>
            <person name="Andreopoulos W."/>
            <person name="Pangilinan J."/>
            <person name="LaButti K."/>
            <person name="Riley R."/>
            <person name="Lipzen A."/>
            <person name="Clum A."/>
            <person name="Drula E."/>
            <person name="Henrissat B."/>
            <person name="Kohler A."/>
            <person name="Grigoriev I.V."/>
            <person name="Martin F.M."/>
            <person name="Hacquard S."/>
        </authorList>
    </citation>
    <scope>NUCLEOTIDE SEQUENCE</scope>
    <source>
        <strain evidence="5">MPI-SDFR-AT-0120</strain>
    </source>
</reference>
<keyword evidence="3" id="KW-0560">Oxidoreductase</keyword>
<comment type="similarity">
    <text evidence="1">Belongs to the zinc-containing alcohol dehydrogenase family.</text>
</comment>
<dbReference type="Gene3D" id="3.40.50.720">
    <property type="entry name" value="NAD(P)-binding Rossmann-like Domain"/>
    <property type="match status" value="1"/>
</dbReference>
<evidence type="ECO:0000259" key="4">
    <source>
        <dbReference type="SMART" id="SM00829"/>
    </source>
</evidence>
<dbReference type="PANTHER" id="PTHR45348">
    <property type="entry name" value="HYPOTHETICAL OXIDOREDUCTASE (EUROFUNG)"/>
    <property type="match status" value="1"/>
</dbReference>
<dbReference type="AlphaFoldDB" id="A0A8K0R4S5"/>
<feature type="domain" description="Enoyl reductase (ER)" evidence="4">
    <location>
        <begin position="15"/>
        <end position="341"/>
    </location>
</feature>
<dbReference type="CDD" id="cd08249">
    <property type="entry name" value="enoyl_reductase_like"/>
    <property type="match status" value="1"/>
</dbReference>
<comment type="caution">
    <text evidence="5">The sequence shown here is derived from an EMBL/GenBank/DDBJ whole genome shotgun (WGS) entry which is preliminary data.</text>
</comment>
<evidence type="ECO:0000256" key="3">
    <source>
        <dbReference type="ARBA" id="ARBA00023002"/>
    </source>
</evidence>
<dbReference type="InterPro" id="IPR013154">
    <property type="entry name" value="ADH-like_N"/>
</dbReference>
<dbReference type="SUPFAM" id="SSF50129">
    <property type="entry name" value="GroES-like"/>
    <property type="match status" value="1"/>
</dbReference>
<accession>A0A8K0R4S5</accession>
<evidence type="ECO:0000313" key="5">
    <source>
        <dbReference type="EMBL" id="KAH7084012.1"/>
    </source>
</evidence>
<dbReference type="InterPro" id="IPR011032">
    <property type="entry name" value="GroES-like_sf"/>
</dbReference>
<evidence type="ECO:0000256" key="1">
    <source>
        <dbReference type="ARBA" id="ARBA00008072"/>
    </source>
</evidence>
<dbReference type="EMBL" id="JAGMVJ010000013">
    <property type="protein sequence ID" value="KAH7084012.1"/>
    <property type="molecule type" value="Genomic_DNA"/>
</dbReference>
<dbReference type="InterPro" id="IPR013149">
    <property type="entry name" value="ADH-like_C"/>
</dbReference>
<evidence type="ECO:0000256" key="2">
    <source>
        <dbReference type="ARBA" id="ARBA00011245"/>
    </source>
</evidence>
<dbReference type="SUPFAM" id="SSF51735">
    <property type="entry name" value="NAD(P)-binding Rossmann-fold domains"/>
    <property type="match status" value="1"/>
</dbReference>
<name>A0A8K0R4S5_9PLEO</name>
<dbReference type="Proteomes" id="UP000813461">
    <property type="component" value="Unassembled WGS sequence"/>
</dbReference>
<organism evidence="5 6">
    <name type="scientific">Paraphoma chrysanthemicola</name>
    <dbReference type="NCBI Taxonomy" id="798071"/>
    <lineage>
        <taxon>Eukaryota</taxon>
        <taxon>Fungi</taxon>
        <taxon>Dikarya</taxon>
        <taxon>Ascomycota</taxon>
        <taxon>Pezizomycotina</taxon>
        <taxon>Dothideomycetes</taxon>
        <taxon>Pleosporomycetidae</taxon>
        <taxon>Pleosporales</taxon>
        <taxon>Pleosporineae</taxon>
        <taxon>Phaeosphaeriaceae</taxon>
        <taxon>Paraphoma</taxon>
    </lineage>
</organism>
<dbReference type="OrthoDB" id="48317at2759"/>
<protein>
    <submittedName>
        <fullName evidence="5">Zinc-binding alcohol dehydrogenase domain-containing protein cipB</fullName>
    </submittedName>
</protein>
<dbReference type="InterPro" id="IPR036291">
    <property type="entry name" value="NAD(P)-bd_dom_sf"/>
</dbReference>
<sequence>MTAPRNQAAWLDKAGTSLRVGDAPMPTAGQGEIIVKNAAVAINPLDCHMQDLGVFVQQWPSIFGCDVAGEVYEVGPGVQRFKKGERVIGHTINLVSGRPEDGAYALYTVVRADKAAILPNTISFTDGVVVPFALEAAVCALSLQEAGEALPGVPLPTLGLPFPSLDGAYPSADKVLIVYGGSSSTGSMVTQMATAAGIRVIAITGARNLEFSKSCGAAEIFDHKDIALVEKVVEAVQKSCLDFVGVFDAISTAAPYAHDLAILAKLGGGHLACTHPPPTEVPDNVKAGMIFAVNDIATPVWQGFVTAALESGKLKSFPPPTVVGKGLEYIQEALNMSKAGVSATKLVVEL</sequence>
<dbReference type="InterPro" id="IPR020843">
    <property type="entry name" value="ER"/>
</dbReference>
<dbReference type="Pfam" id="PF00107">
    <property type="entry name" value="ADH_zinc_N"/>
    <property type="match status" value="1"/>
</dbReference>
<proteinExistence type="inferred from homology"/>
<dbReference type="InterPro" id="IPR047122">
    <property type="entry name" value="Trans-enoyl_RdTase-like"/>
</dbReference>
<gene>
    <name evidence="5" type="ORF">FB567DRAFT_96480</name>
</gene>
<keyword evidence="6" id="KW-1185">Reference proteome</keyword>